<evidence type="ECO:0000256" key="1">
    <source>
        <dbReference type="ARBA" id="ARBA00004141"/>
    </source>
</evidence>
<organism evidence="8 9">
    <name type="scientific">Cylicocyclus nassatus</name>
    <name type="common">Nematode worm</name>
    <dbReference type="NCBI Taxonomy" id="53992"/>
    <lineage>
        <taxon>Eukaryota</taxon>
        <taxon>Metazoa</taxon>
        <taxon>Ecdysozoa</taxon>
        <taxon>Nematoda</taxon>
        <taxon>Chromadorea</taxon>
        <taxon>Rhabditida</taxon>
        <taxon>Rhabditina</taxon>
        <taxon>Rhabditomorpha</taxon>
        <taxon>Strongyloidea</taxon>
        <taxon>Strongylidae</taxon>
        <taxon>Cylicocyclus</taxon>
    </lineage>
</organism>
<comment type="caution">
    <text evidence="8">The sequence shown here is derived from an EMBL/GenBank/DDBJ whole genome shotgun (WGS) entry which is preliminary data.</text>
</comment>
<dbReference type="InterPro" id="IPR050579">
    <property type="entry name" value="PMP-22/EMP/MP20-like"/>
</dbReference>
<gene>
    <name evidence="8" type="ORF">CYNAS_LOCUS20704</name>
</gene>
<evidence type="ECO:0000256" key="3">
    <source>
        <dbReference type="ARBA" id="ARBA00022989"/>
    </source>
</evidence>
<reference evidence="8" key="1">
    <citation type="submission" date="2023-07" db="EMBL/GenBank/DDBJ databases">
        <authorList>
            <consortium name="CYATHOMIX"/>
        </authorList>
    </citation>
    <scope>NUCLEOTIDE SEQUENCE</scope>
    <source>
        <strain evidence="8">N/A</strain>
    </source>
</reference>
<accession>A0AA36MDU1</accession>
<keyword evidence="4 7" id="KW-0472">Membrane</keyword>
<evidence type="ECO:0000256" key="5">
    <source>
        <dbReference type="ARBA" id="ARBA00060861"/>
    </source>
</evidence>
<comment type="subcellular location">
    <subcellularLocation>
        <location evidence="1">Membrane</location>
        <topology evidence="1">Multi-pass membrane protein</topology>
    </subcellularLocation>
</comment>
<feature type="transmembrane region" description="Helical" evidence="7">
    <location>
        <begin position="126"/>
        <end position="152"/>
    </location>
</feature>
<dbReference type="EMBL" id="CATQJL010000326">
    <property type="protein sequence ID" value="CAJ0608721.1"/>
    <property type="molecule type" value="Genomic_DNA"/>
</dbReference>
<feature type="transmembrane region" description="Helical" evidence="7">
    <location>
        <begin position="430"/>
        <end position="453"/>
    </location>
</feature>
<evidence type="ECO:0000256" key="6">
    <source>
        <dbReference type="SAM" id="MobiDB-lite"/>
    </source>
</evidence>
<feature type="region of interest" description="Disordered" evidence="6">
    <location>
        <begin position="525"/>
        <end position="555"/>
    </location>
</feature>
<dbReference type="Gene3D" id="1.20.140.150">
    <property type="match status" value="2"/>
</dbReference>
<feature type="transmembrane region" description="Helical" evidence="7">
    <location>
        <begin position="7"/>
        <end position="28"/>
    </location>
</feature>
<feature type="transmembrane region" description="Helical" evidence="7">
    <location>
        <begin position="172"/>
        <end position="192"/>
    </location>
</feature>
<name>A0AA36MDU1_CYLNA</name>
<dbReference type="GO" id="GO:0005886">
    <property type="term" value="C:plasma membrane"/>
    <property type="evidence" value="ECO:0007669"/>
    <property type="project" value="TreeGrafter"/>
</dbReference>
<evidence type="ECO:0008006" key="10">
    <source>
        <dbReference type="Google" id="ProtNLM"/>
    </source>
</evidence>
<evidence type="ECO:0000313" key="9">
    <source>
        <dbReference type="Proteomes" id="UP001176961"/>
    </source>
</evidence>
<feature type="transmembrane region" description="Helical" evidence="7">
    <location>
        <begin position="394"/>
        <end position="418"/>
    </location>
</feature>
<sequence length="562" mass="63093">MILSAASISVVLSLLSTILGLIIIFIAVSTPAWQVAYVREMQQWLQTGLWMSCQTRPSGMHVCSYASIDETNIPITDDMINIRAPTFYAWQTTLLYIFLIAQLSAMLALLSYLFSRSVNLRKAVHVIFSGLVALAALISIGCCVAFMILSHMVEYRFHHVSVSGIYEKRQGYSFYLGLTGSLLYLLALFLSIPSTLSVIRDQSGSGSPSETSQYPAPGSLIAVTERIPCTAIDQLLCLSGTASTYHISNIDVASKQVLPPHNCCCCCSVRRSLFHIYTILHPTAKNHSSFSLIDWMESQAKIEKCWLVVWILSIVANVFLIIGTLTPAWQVAEDTDVGRYVQSGLWLYCPGAAQCWYIFSDNLINYYERVDVCRFLLIGDCRKKLLRTPYFFGWHYAVLILNIIAICFITCAIIVAALRYKKLEKRRLFTILFGVFICMAVLILGVSLTVFVVNAEMLESKYLIGVKNTFEKYYGYSFYLACTALLLLVFSAFGAILLVALTFFNHDSQTDAANIRLSPATQYYPEQRSKSPLKTPSMHGEYISPNSPNGQFQQTTRHFYSY</sequence>
<dbReference type="Proteomes" id="UP001176961">
    <property type="component" value="Unassembled WGS sequence"/>
</dbReference>
<proteinExistence type="inferred from homology"/>
<feature type="transmembrane region" description="Helical" evidence="7">
    <location>
        <begin position="94"/>
        <end position="114"/>
    </location>
</feature>
<keyword evidence="2 7" id="KW-0812">Transmembrane</keyword>
<keyword evidence="3 7" id="KW-1133">Transmembrane helix</keyword>
<feature type="compositionally biased region" description="Polar residues" evidence="6">
    <location>
        <begin position="544"/>
        <end position="555"/>
    </location>
</feature>
<evidence type="ECO:0000256" key="2">
    <source>
        <dbReference type="ARBA" id="ARBA00022692"/>
    </source>
</evidence>
<dbReference type="FunFam" id="1.20.140.150:FF:000042">
    <property type="entry name" value="Clc-like protein 2"/>
    <property type="match status" value="2"/>
</dbReference>
<protein>
    <recommendedName>
        <fullName evidence="10">Clc-like protein 2</fullName>
    </recommendedName>
</protein>
<keyword evidence="9" id="KW-1185">Reference proteome</keyword>
<evidence type="ECO:0000313" key="8">
    <source>
        <dbReference type="EMBL" id="CAJ0608721.1"/>
    </source>
</evidence>
<dbReference type="AlphaFoldDB" id="A0AA36MDU1"/>
<dbReference type="Pfam" id="PF07062">
    <property type="entry name" value="Clc-like"/>
    <property type="match status" value="2"/>
</dbReference>
<feature type="transmembrane region" description="Helical" evidence="7">
    <location>
        <begin position="473"/>
        <end position="504"/>
    </location>
</feature>
<feature type="transmembrane region" description="Helical" evidence="7">
    <location>
        <begin position="305"/>
        <end position="329"/>
    </location>
</feature>
<dbReference type="PANTHER" id="PTHR10671:SF96">
    <property type="entry name" value="CLC-LIKE PROTEIN 5"/>
    <property type="match status" value="1"/>
</dbReference>
<evidence type="ECO:0000256" key="7">
    <source>
        <dbReference type="SAM" id="Phobius"/>
    </source>
</evidence>
<dbReference type="InterPro" id="IPR010761">
    <property type="entry name" value="Clc_prot-like"/>
</dbReference>
<evidence type="ECO:0000256" key="4">
    <source>
        <dbReference type="ARBA" id="ARBA00023136"/>
    </source>
</evidence>
<dbReference type="PANTHER" id="PTHR10671">
    <property type="entry name" value="EPITHELIAL MEMBRANE PROTEIN-RELATED"/>
    <property type="match status" value="1"/>
</dbReference>
<comment type="similarity">
    <text evidence="5">Belongs to the Clc family.</text>
</comment>